<dbReference type="OrthoDB" id="4907at2157"/>
<dbReference type="InterPro" id="IPR029903">
    <property type="entry name" value="RmlD-like-bd"/>
</dbReference>
<dbReference type="KEGG" id="mten:GWK48_11000"/>
<gene>
    <name evidence="2" type="ORF">GWK48_11000</name>
</gene>
<sequence length="274" mass="30486">MKTLILGASGQLGIELSSLFPEAIRTYSSSEVPGGVKLDVTDFQVLEDFILKVRPDVVVNATAYTDVDGCERDRERAMKVNSEAVRHVVRASRVVEAYLLHVSTDYVFDGGKGMYAETDLPDPVNYYGLSKLVGEAYALSYDDSLVVRTSGVFRHKGFPVYAYNTLRKGGEVLAFKGYYSPISGKLLAEAIKELVETRRTGVIHVAGERVSRYELALRVAEAYDLPKNVKEVDEVRGWVAKRPFDSSLDVSRARKLVSVDFYSLEENLKHMVVA</sequence>
<dbReference type="CDD" id="cd05254">
    <property type="entry name" value="dTDP_HR_like_SDR_e"/>
    <property type="match status" value="1"/>
</dbReference>
<dbReference type="Gene3D" id="3.40.50.720">
    <property type="entry name" value="NAD(P)-binding Rossmann-like Domain"/>
    <property type="match status" value="1"/>
</dbReference>
<reference evidence="2 3" key="1">
    <citation type="submission" date="2020-02" db="EMBL/GenBank/DDBJ databases">
        <title>Comparative genome analysis reveals the metabolism and evolution of the thermophilic archaeal genus Metallosphaera.</title>
        <authorList>
            <person name="Jiang C."/>
        </authorList>
    </citation>
    <scope>NUCLEOTIDE SEQUENCE [LARGE SCALE GENOMIC DNA]</scope>
    <source>
        <strain evidence="2 3">Ric-A</strain>
    </source>
</reference>
<evidence type="ECO:0000259" key="1">
    <source>
        <dbReference type="Pfam" id="PF04321"/>
    </source>
</evidence>
<feature type="domain" description="RmlD-like substrate binding" evidence="1">
    <location>
        <begin position="1"/>
        <end position="272"/>
    </location>
</feature>
<keyword evidence="3" id="KW-1185">Reference proteome</keyword>
<dbReference type="EMBL" id="CP049074">
    <property type="protein sequence ID" value="QKR00840.1"/>
    <property type="molecule type" value="Genomic_DNA"/>
</dbReference>
<dbReference type="Gene3D" id="3.90.25.10">
    <property type="entry name" value="UDP-galactose 4-epimerase, domain 1"/>
    <property type="match status" value="1"/>
</dbReference>
<dbReference type="PANTHER" id="PTHR43242:SF1">
    <property type="entry name" value="NAD(P)-BINDING ROSSMANN-FOLD SUPERFAMILY PROTEIN"/>
    <property type="match status" value="1"/>
</dbReference>
<proteinExistence type="predicted"/>
<dbReference type="InterPro" id="IPR036291">
    <property type="entry name" value="NAD(P)-bd_dom_sf"/>
</dbReference>
<dbReference type="GeneID" id="55642477"/>
<dbReference type="Pfam" id="PF04321">
    <property type="entry name" value="RmlD_sub_bind"/>
    <property type="match status" value="1"/>
</dbReference>
<dbReference type="AlphaFoldDB" id="A0A6N0P0N4"/>
<evidence type="ECO:0000313" key="3">
    <source>
        <dbReference type="Proteomes" id="UP000509301"/>
    </source>
</evidence>
<dbReference type="Proteomes" id="UP000509301">
    <property type="component" value="Chromosome"/>
</dbReference>
<dbReference type="SUPFAM" id="SSF51735">
    <property type="entry name" value="NAD(P)-binding Rossmann-fold domains"/>
    <property type="match status" value="1"/>
</dbReference>
<dbReference type="PANTHER" id="PTHR43242">
    <property type="entry name" value="NAD(P)-BINDING ROSSMANN-FOLD SUPERFAMILY PROTEIN"/>
    <property type="match status" value="1"/>
</dbReference>
<name>A0A6N0P0N4_9CREN</name>
<dbReference type="RefSeq" id="WP_174632240.1">
    <property type="nucleotide sequence ID" value="NZ_CP049074.1"/>
</dbReference>
<accession>A0A6N0P0N4</accession>
<organism evidence="2 3">
    <name type="scientific">Metallosphaera tengchongensis</name>
    <dbReference type="NCBI Taxonomy" id="1532350"/>
    <lineage>
        <taxon>Archaea</taxon>
        <taxon>Thermoproteota</taxon>
        <taxon>Thermoprotei</taxon>
        <taxon>Sulfolobales</taxon>
        <taxon>Sulfolobaceae</taxon>
        <taxon>Metallosphaera</taxon>
    </lineage>
</organism>
<evidence type="ECO:0000313" key="2">
    <source>
        <dbReference type="EMBL" id="QKR00840.1"/>
    </source>
</evidence>
<protein>
    <submittedName>
        <fullName evidence="2">NAD(P)-dependent oxidoreductase</fullName>
    </submittedName>
</protein>